<dbReference type="OrthoDB" id="116650at2759"/>
<sequence>MEAVNVAADDKIQPSMVVCDFEAGFEEVVKVQFPEDDVIGCYFHFKQACRRKLKALGVPDREVTIAMSKGYLEMLTVIPHDKIEGPGTNYIQEKIKEACEDNRISYSDVLWGRFWQYFGNTWLKTYNPSVWNVFELDAGVVSRTNIPIERFNREINAALTAPHL</sequence>
<name>A0A2P4XBK7_9STRA</name>
<dbReference type="Proteomes" id="UP000237271">
    <property type="component" value="Unassembled WGS sequence"/>
</dbReference>
<organism evidence="1 2">
    <name type="scientific">Phytophthora palmivora</name>
    <dbReference type="NCBI Taxonomy" id="4796"/>
    <lineage>
        <taxon>Eukaryota</taxon>
        <taxon>Sar</taxon>
        <taxon>Stramenopiles</taxon>
        <taxon>Oomycota</taxon>
        <taxon>Peronosporomycetes</taxon>
        <taxon>Peronosporales</taxon>
        <taxon>Peronosporaceae</taxon>
        <taxon>Phytophthora</taxon>
    </lineage>
</organism>
<keyword evidence="2" id="KW-1185">Reference proteome</keyword>
<comment type="caution">
    <text evidence="1">The sequence shown here is derived from an EMBL/GenBank/DDBJ whole genome shotgun (WGS) entry which is preliminary data.</text>
</comment>
<dbReference type="EMBL" id="NCKW01015480">
    <property type="protein sequence ID" value="POM62937.1"/>
    <property type="molecule type" value="Genomic_DNA"/>
</dbReference>
<evidence type="ECO:0000313" key="1">
    <source>
        <dbReference type="EMBL" id="POM62937.1"/>
    </source>
</evidence>
<evidence type="ECO:0000313" key="2">
    <source>
        <dbReference type="Proteomes" id="UP000237271"/>
    </source>
</evidence>
<reference evidence="1 2" key="1">
    <citation type="journal article" date="2017" name="Genome Biol. Evol.">
        <title>Phytophthora megakarya and P. palmivora, closely related causal agents of cacao black pod rot, underwent increases in genome sizes and gene numbers by different mechanisms.</title>
        <authorList>
            <person name="Ali S.S."/>
            <person name="Shao J."/>
            <person name="Lary D.J."/>
            <person name="Kronmiller B."/>
            <person name="Shen D."/>
            <person name="Strem M.D."/>
            <person name="Amoako-Attah I."/>
            <person name="Akrofi A.Y."/>
            <person name="Begoude B.A."/>
            <person name="Ten Hoopen G.M."/>
            <person name="Coulibaly K."/>
            <person name="Kebe B.I."/>
            <person name="Melnick R.L."/>
            <person name="Guiltinan M.J."/>
            <person name="Tyler B.M."/>
            <person name="Meinhardt L.W."/>
            <person name="Bailey B.A."/>
        </authorList>
    </citation>
    <scope>NUCLEOTIDE SEQUENCE [LARGE SCALE GENOMIC DNA]</scope>
    <source>
        <strain evidence="2">sbr112.9</strain>
    </source>
</reference>
<gene>
    <name evidence="1" type="ORF">PHPALM_27840</name>
</gene>
<evidence type="ECO:0008006" key="3">
    <source>
        <dbReference type="Google" id="ProtNLM"/>
    </source>
</evidence>
<proteinExistence type="predicted"/>
<protein>
    <recommendedName>
        <fullName evidence="3">MULE transposase domain-containing protein</fullName>
    </recommendedName>
</protein>
<dbReference type="AlphaFoldDB" id="A0A2P4XBK7"/>
<accession>A0A2P4XBK7</accession>